<dbReference type="InterPro" id="IPR032260">
    <property type="entry name" value="DUF5060"/>
</dbReference>
<protein>
    <submittedName>
        <fullName evidence="2">Glycoside hydrolase, catalytic core</fullName>
    </submittedName>
</protein>
<gene>
    <name evidence="2" type="ordered locus">ZPR_3478</name>
</gene>
<reference evidence="2 3" key="1">
    <citation type="journal article" date="2010" name="BMC Genomics">
        <title>The complete genome of Zunongwangia profunda SM-A87 reveals its adaptation to the deep-sea environment and ecological role in sedimentary organic nitrogen degradation.</title>
        <authorList>
            <person name="Qin Q.L."/>
            <person name="Zhang X.Y."/>
            <person name="Wang X.M."/>
            <person name="Liu G.M."/>
            <person name="Chen X.L."/>
            <person name="Xie B.B."/>
            <person name="Dang H.Y."/>
            <person name="Zhou B.C."/>
            <person name="Yu J."/>
            <person name="Zhang Y.Z."/>
        </authorList>
    </citation>
    <scope>NUCLEOTIDE SEQUENCE [LARGE SCALE GENOMIC DNA]</scope>
    <source>
        <strain evidence="3">DSM 18752 / CCTCC AB 206139 / SM-A87</strain>
    </source>
</reference>
<evidence type="ECO:0000259" key="1">
    <source>
        <dbReference type="Pfam" id="PF16586"/>
    </source>
</evidence>
<dbReference type="CAZy" id="GH5">
    <property type="family name" value="Glycoside Hydrolase Family 5"/>
</dbReference>
<evidence type="ECO:0000313" key="2">
    <source>
        <dbReference type="EMBL" id="ADF53794.1"/>
    </source>
</evidence>
<feature type="domain" description="DUF5060" evidence="1">
    <location>
        <begin position="12"/>
        <end position="80"/>
    </location>
</feature>
<proteinExistence type="predicted"/>
<dbReference type="Pfam" id="PF16586">
    <property type="entry name" value="DUF5060"/>
    <property type="match status" value="1"/>
</dbReference>
<keyword evidence="3" id="KW-1185">Reference proteome</keyword>
<dbReference type="Gene3D" id="3.20.20.80">
    <property type="entry name" value="Glycosidases"/>
    <property type="match status" value="1"/>
</dbReference>
<dbReference type="GO" id="GO:0016985">
    <property type="term" value="F:mannan endo-1,4-beta-mannosidase activity"/>
    <property type="evidence" value="ECO:0007669"/>
    <property type="project" value="TreeGrafter"/>
</dbReference>
<dbReference type="KEGG" id="zpr:ZPR_3478"/>
<dbReference type="InterPro" id="IPR017853">
    <property type="entry name" value="GH"/>
</dbReference>
<dbReference type="SUPFAM" id="SSF51445">
    <property type="entry name" value="(Trans)glycosidases"/>
    <property type="match status" value="1"/>
</dbReference>
<dbReference type="eggNOG" id="COG3934">
    <property type="taxonomic scope" value="Bacteria"/>
</dbReference>
<sequence length="531" mass="62125">MKLKTAQPMLYERTDFNISLNEQWENPYLAEDIAVDIKMQSPSGKEILLPCFYVSGESGEASEWEARFAPQEIGRYTYHLVVSKKGEEMVFDENEFTVENSENKGFLHAENNWILRYDNGDPFRGIGENIGWESRTNDDSKFFHELHEKKKYNYNYLLGELSRNGGNFFRTWICSWNLPLDWKDNFNNSRYTASDAYYNPSAVAKLDSLVDLSKKLDLHMMLTLGPGNYSKEDGGFAESTADFFVNPKSRQRYKNRLRYIIARWGYSTSIAAWELFNEIDNVQYRNRDNPIDAKTIVDWHEEMSNYIDKIDPYNHIITTSISHRDLEGLNSLPAIDINQKHIYNRTKDIPGEIIDYEKRFGKPYVIGEFSYEWDWSKNFDEFPEEMDSDFKRGLWYGMFTSTPILPLSWWWEYFDERGMTSYFRGVSKINDMMLKAGNGKFEKVSFKTGNQLESFGVKCGNKIFIYLYNPLDKALNYHVEVPELRDASYEVQSFHPLNLEFSQEKTREGIEVAAGKSLDAGKEILLIIDFD</sequence>
<dbReference type="Proteomes" id="UP000001654">
    <property type="component" value="Chromosome"/>
</dbReference>
<evidence type="ECO:0000313" key="3">
    <source>
        <dbReference type="Proteomes" id="UP000001654"/>
    </source>
</evidence>
<dbReference type="AlphaFoldDB" id="D5BJU6"/>
<dbReference type="Gene3D" id="2.60.40.10">
    <property type="entry name" value="Immunoglobulins"/>
    <property type="match status" value="1"/>
</dbReference>
<dbReference type="HOGENOM" id="CLU_512812_0_0_10"/>
<dbReference type="InterPro" id="IPR013783">
    <property type="entry name" value="Ig-like_fold"/>
</dbReference>
<keyword evidence="2" id="KW-0378">Hydrolase</keyword>
<dbReference type="EMBL" id="CP001650">
    <property type="protein sequence ID" value="ADF53794.1"/>
    <property type="molecule type" value="Genomic_DNA"/>
</dbReference>
<dbReference type="PANTHER" id="PTHR31451:SF39">
    <property type="entry name" value="MANNAN ENDO-1,4-BETA-MANNOSIDASE 1"/>
    <property type="match status" value="1"/>
</dbReference>
<dbReference type="RefSeq" id="WP_013072882.1">
    <property type="nucleotide sequence ID" value="NC_014041.1"/>
</dbReference>
<accession>D5BJU6</accession>
<dbReference type="InterPro" id="IPR045053">
    <property type="entry name" value="MAN-like"/>
</dbReference>
<dbReference type="GO" id="GO:0005576">
    <property type="term" value="C:extracellular region"/>
    <property type="evidence" value="ECO:0007669"/>
    <property type="project" value="UniProtKB-SubCell"/>
</dbReference>
<name>D5BJU6_ZUNPS</name>
<dbReference type="STRING" id="655815.ZPR_3478"/>
<organism evidence="2 3">
    <name type="scientific">Zunongwangia profunda (strain DSM 18752 / CCTCC AB 206139 / SM-A87)</name>
    <name type="common">Wangia profunda</name>
    <dbReference type="NCBI Taxonomy" id="655815"/>
    <lineage>
        <taxon>Bacteria</taxon>
        <taxon>Pseudomonadati</taxon>
        <taxon>Bacteroidota</taxon>
        <taxon>Flavobacteriia</taxon>
        <taxon>Flavobacteriales</taxon>
        <taxon>Flavobacteriaceae</taxon>
        <taxon>Zunongwangia</taxon>
    </lineage>
</organism>
<dbReference type="PANTHER" id="PTHR31451">
    <property type="match status" value="1"/>
</dbReference>